<gene>
    <name evidence="1" type="ORF">PoB_005618700</name>
</gene>
<keyword evidence="2" id="KW-1185">Reference proteome</keyword>
<evidence type="ECO:0000313" key="2">
    <source>
        <dbReference type="Proteomes" id="UP000735302"/>
    </source>
</evidence>
<accession>A0AAV4CDT6</accession>
<name>A0AAV4CDT6_9GAST</name>
<comment type="caution">
    <text evidence="1">The sequence shown here is derived from an EMBL/GenBank/DDBJ whole genome shotgun (WGS) entry which is preliminary data.</text>
</comment>
<dbReference type="EMBL" id="BLXT01006181">
    <property type="protein sequence ID" value="GFO29682.1"/>
    <property type="molecule type" value="Genomic_DNA"/>
</dbReference>
<sequence>MLTSWYCPFATVTTDHAYFLVLSFRNSNNTQCLLPGTVPSQKLFHAHNVCNQTTEMSVNDTLGSRGQIWTVYGDKLVPVYSRPESATTKSQLTKRTQQALALREHLLYASAPISCATILLCSDVLQSTVSAIRRVTVHGPVVRRAIDLSCRTLVISTSPTAARRLVLCPLASFQVNN</sequence>
<evidence type="ECO:0000313" key="1">
    <source>
        <dbReference type="EMBL" id="GFO29682.1"/>
    </source>
</evidence>
<dbReference type="AlphaFoldDB" id="A0AAV4CDT6"/>
<protein>
    <submittedName>
        <fullName evidence="1">Uncharacterized protein</fullName>
    </submittedName>
</protein>
<dbReference type="Proteomes" id="UP000735302">
    <property type="component" value="Unassembled WGS sequence"/>
</dbReference>
<proteinExistence type="predicted"/>
<reference evidence="1 2" key="1">
    <citation type="journal article" date="2021" name="Elife">
        <title>Chloroplast acquisition without the gene transfer in kleptoplastic sea slugs, Plakobranchus ocellatus.</title>
        <authorList>
            <person name="Maeda T."/>
            <person name="Takahashi S."/>
            <person name="Yoshida T."/>
            <person name="Shimamura S."/>
            <person name="Takaki Y."/>
            <person name="Nagai Y."/>
            <person name="Toyoda A."/>
            <person name="Suzuki Y."/>
            <person name="Arimoto A."/>
            <person name="Ishii H."/>
            <person name="Satoh N."/>
            <person name="Nishiyama T."/>
            <person name="Hasebe M."/>
            <person name="Maruyama T."/>
            <person name="Minagawa J."/>
            <person name="Obokata J."/>
            <person name="Shigenobu S."/>
        </authorList>
    </citation>
    <scope>NUCLEOTIDE SEQUENCE [LARGE SCALE GENOMIC DNA]</scope>
</reference>
<organism evidence="1 2">
    <name type="scientific">Plakobranchus ocellatus</name>
    <dbReference type="NCBI Taxonomy" id="259542"/>
    <lineage>
        <taxon>Eukaryota</taxon>
        <taxon>Metazoa</taxon>
        <taxon>Spiralia</taxon>
        <taxon>Lophotrochozoa</taxon>
        <taxon>Mollusca</taxon>
        <taxon>Gastropoda</taxon>
        <taxon>Heterobranchia</taxon>
        <taxon>Euthyneura</taxon>
        <taxon>Panpulmonata</taxon>
        <taxon>Sacoglossa</taxon>
        <taxon>Placobranchoidea</taxon>
        <taxon>Plakobranchidae</taxon>
        <taxon>Plakobranchus</taxon>
    </lineage>
</organism>